<accession>A0A1H0HT95</accession>
<dbReference type="GO" id="GO:0007155">
    <property type="term" value="P:cell adhesion"/>
    <property type="evidence" value="ECO:0007669"/>
    <property type="project" value="InterPro"/>
</dbReference>
<sequence length="114" mass="11895">MPAPALAGGQVSWTYAPSSREASGLLDAGLRLYALSHDLRDGTIRQRGRNNSAGLAQRGQGNLGLVEQRGDGHAATLAQRGDRNAYGLFQFGRGAEDHVVQNGGGSGATVSYGW</sequence>
<evidence type="ECO:0000256" key="2">
    <source>
        <dbReference type="ARBA" id="ARBA00022729"/>
    </source>
</evidence>
<organism evidence="3 4">
    <name type="scientific">Aureimonas jatrophae</name>
    <dbReference type="NCBI Taxonomy" id="1166073"/>
    <lineage>
        <taxon>Bacteria</taxon>
        <taxon>Pseudomonadati</taxon>
        <taxon>Pseudomonadota</taxon>
        <taxon>Alphaproteobacteria</taxon>
        <taxon>Hyphomicrobiales</taxon>
        <taxon>Aurantimonadaceae</taxon>
        <taxon>Aureimonas</taxon>
    </lineage>
</organism>
<dbReference type="Proteomes" id="UP000198793">
    <property type="component" value="Unassembled WGS sequence"/>
</dbReference>
<dbReference type="OrthoDB" id="7907227at2"/>
<keyword evidence="4" id="KW-1185">Reference proteome</keyword>
<evidence type="ECO:0000256" key="1">
    <source>
        <dbReference type="ARBA" id="ARBA00009766"/>
    </source>
</evidence>
<keyword evidence="2" id="KW-0732">Signal</keyword>
<evidence type="ECO:0000313" key="3">
    <source>
        <dbReference type="EMBL" id="SDO22348.1"/>
    </source>
</evidence>
<name>A0A1H0HT95_9HYPH</name>
<dbReference type="EMBL" id="FNIT01000004">
    <property type="protein sequence ID" value="SDO22348.1"/>
    <property type="molecule type" value="Genomic_DNA"/>
</dbReference>
<proteinExistence type="inferred from homology"/>
<evidence type="ECO:0000313" key="4">
    <source>
        <dbReference type="Proteomes" id="UP000198793"/>
    </source>
</evidence>
<dbReference type="AlphaFoldDB" id="A0A1H0HT95"/>
<protein>
    <submittedName>
        <fullName evidence="3">Major curlin subunit</fullName>
    </submittedName>
</protein>
<reference evidence="3 4" key="1">
    <citation type="submission" date="2016-10" db="EMBL/GenBank/DDBJ databases">
        <authorList>
            <person name="de Groot N.N."/>
        </authorList>
    </citation>
    <scope>NUCLEOTIDE SEQUENCE [LARGE SCALE GENOMIC DNA]</scope>
    <source>
        <strain evidence="4">L7-484,KACC 16230,DSM 25025</strain>
    </source>
</reference>
<comment type="similarity">
    <text evidence="1">Belongs to the CsgA/CsgB family.</text>
</comment>
<gene>
    <name evidence="3" type="ORF">SAMN05192530_104270</name>
</gene>
<dbReference type="InterPro" id="IPR009742">
    <property type="entry name" value="Curlin_rpt"/>
</dbReference>
<dbReference type="GO" id="GO:0009289">
    <property type="term" value="C:pilus"/>
    <property type="evidence" value="ECO:0007669"/>
    <property type="project" value="InterPro"/>
</dbReference>
<dbReference type="STRING" id="1166073.SAMN05192530_104270"/>
<dbReference type="Pfam" id="PF07012">
    <property type="entry name" value="Curlin_rpt"/>
    <property type="match status" value="1"/>
</dbReference>